<dbReference type="InterPro" id="IPR050261">
    <property type="entry name" value="FrsA_esterase"/>
</dbReference>
<dbReference type="Pfam" id="PF01738">
    <property type="entry name" value="DLH"/>
    <property type="match status" value="1"/>
</dbReference>
<sequence length="244" mass="27424">MSTPSWRLRMKTMDIEYRVDDTLCRGYLVEPNAQGAKLPGIIFYTDFWGVTERQKKTAEKLANMGAVVLVADMYGNQQCGKTFEDSGRLMNSVIKDNAVYKNRIVTPFELLKKNLHVNQNKLFSIGYCFGGASSLMLARIGEGLTGAISLHGLLTSHIRVSANKKMPKLLVLHGAQDPLVSDQDIKSFNEEMQGCHADYTFISFGNCKHAFSNAEAEENNMTSYSYSADKRSDVYIRQFLTENF</sequence>
<dbReference type="Proteomes" id="UP000184731">
    <property type="component" value="Chromosome"/>
</dbReference>
<name>A0A1L4CYJ5_9BACT</name>
<dbReference type="GO" id="GO:0016787">
    <property type="term" value="F:hydrolase activity"/>
    <property type="evidence" value="ECO:0007669"/>
    <property type="project" value="InterPro"/>
</dbReference>
<accession>A0A1L4CYJ5</accession>
<dbReference type="InterPro" id="IPR029058">
    <property type="entry name" value="AB_hydrolase_fold"/>
</dbReference>
<dbReference type="InterPro" id="IPR002925">
    <property type="entry name" value="Dienelactn_hydro"/>
</dbReference>
<feature type="domain" description="Dienelactone hydrolase" evidence="1">
    <location>
        <begin position="25"/>
        <end position="236"/>
    </location>
</feature>
<dbReference type="PANTHER" id="PTHR22946">
    <property type="entry name" value="DIENELACTONE HYDROLASE DOMAIN-CONTAINING PROTEIN-RELATED"/>
    <property type="match status" value="1"/>
</dbReference>
<keyword evidence="3" id="KW-1185">Reference proteome</keyword>
<dbReference type="KEGG" id="saqi:AXG55_03475"/>
<dbReference type="STRING" id="1915309.AXG55_03475"/>
<reference evidence="2 3" key="1">
    <citation type="submission" date="2016-10" db="EMBL/GenBank/DDBJ databases">
        <title>Silvanigrella aquatica sp. nov., isolated from a freshwater lake located in the Black Forest, Germany, description of Silvanigrellaceae fam. nov., Silvanigrellales ord. nov., reclassification of the order Bdellovibrionales in the class Oligoflexia, reclassification of the families Bacteriovoracaceae and Halobacteriovoraceae in the new order Bacteriovoracales ord. nov., and reclassification of the family Pseudobacteriovoracaceae in the order Oligoflexiales.</title>
        <authorList>
            <person name="Hahn M.W."/>
            <person name="Schmidt J."/>
            <person name="Koll U."/>
            <person name="Rohde M."/>
            <person name="Verbag S."/>
            <person name="Pitt A."/>
            <person name="Nakai R."/>
            <person name="Naganuma T."/>
            <person name="Lang E."/>
        </authorList>
    </citation>
    <scope>NUCLEOTIDE SEQUENCE [LARGE SCALE GENOMIC DNA]</scope>
    <source>
        <strain evidence="2 3">MWH-Nonnen-W8red</strain>
    </source>
</reference>
<organism evidence="2 3">
    <name type="scientific">Silvanigrella aquatica</name>
    <dbReference type="NCBI Taxonomy" id="1915309"/>
    <lineage>
        <taxon>Bacteria</taxon>
        <taxon>Pseudomonadati</taxon>
        <taxon>Bdellovibrionota</taxon>
        <taxon>Oligoflexia</taxon>
        <taxon>Silvanigrellales</taxon>
        <taxon>Silvanigrellaceae</taxon>
        <taxon>Silvanigrella</taxon>
    </lineage>
</organism>
<dbReference type="SUPFAM" id="SSF53474">
    <property type="entry name" value="alpha/beta-Hydrolases"/>
    <property type="match status" value="1"/>
</dbReference>
<dbReference type="AlphaFoldDB" id="A0A1L4CYJ5"/>
<dbReference type="EMBL" id="CP017834">
    <property type="protein sequence ID" value="APJ03024.1"/>
    <property type="molecule type" value="Genomic_DNA"/>
</dbReference>
<gene>
    <name evidence="2" type="ORF">AXG55_03475</name>
</gene>
<protein>
    <recommendedName>
        <fullName evidence="1">Dienelactone hydrolase domain-containing protein</fullName>
    </recommendedName>
</protein>
<dbReference type="PANTHER" id="PTHR22946:SF0">
    <property type="entry name" value="DIENELACTONE HYDROLASE DOMAIN-CONTAINING PROTEIN"/>
    <property type="match status" value="1"/>
</dbReference>
<proteinExistence type="predicted"/>
<dbReference type="RefSeq" id="WP_233231342.1">
    <property type="nucleotide sequence ID" value="NZ_CP017834.1"/>
</dbReference>
<evidence type="ECO:0000313" key="2">
    <source>
        <dbReference type="EMBL" id="APJ03024.1"/>
    </source>
</evidence>
<evidence type="ECO:0000259" key="1">
    <source>
        <dbReference type="Pfam" id="PF01738"/>
    </source>
</evidence>
<dbReference type="Gene3D" id="3.40.50.1820">
    <property type="entry name" value="alpha/beta hydrolase"/>
    <property type="match status" value="1"/>
</dbReference>
<evidence type="ECO:0000313" key="3">
    <source>
        <dbReference type="Proteomes" id="UP000184731"/>
    </source>
</evidence>